<organism>
    <name type="scientific">Culex quinquefasciatus</name>
    <name type="common">Southern house mosquito</name>
    <name type="synonym">Culex pungens</name>
    <dbReference type="NCBI Taxonomy" id="7176"/>
    <lineage>
        <taxon>Eukaryota</taxon>
        <taxon>Metazoa</taxon>
        <taxon>Ecdysozoa</taxon>
        <taxon>Arthropoda</taxon>
        <taxon>Hexapoda</taxon>
        <taxon>Insecta</taxon>
        <taxon>Pterygota</taxon>
        <taxon>Neoptera</taxon>
        <taxon>Endopterygota</taxon>
        <taxon>Diptera</taxon>
        <taxon>Nematocera</taxon>
        <taxon>Culicoidea</taxon>
        <taxon>Culicidae</taxon>
        <taxon>Culicinae</taxon>
        <taxon>Culicini</taxon>
        <taxon>Culex</taxon>
        <taxon>Culex</taxon>
    </lineage>
</organism>
<dbReference type="InParanoid" id="B0XAG3"/>
<evidence type="ECO:0000256" key="5">
    <source>
        <dbReference type="SAM" id="MobiDB-lite"/>
    </source>
</evidence>
<dbReference type="AlphaFoldDB" id="B0XAG3"/>
<evidence type="ECO:0000256" key="3">
    <source>
        <dbReference type="ARBA" id="ARBA00022842"/>
    </source>
</evidence>
<protein>
    <submittedName>
        <fullName evidence="6">Myo inositol monophosphatase</fullName>
    </submittedName>
</protein>
<dbReference type="VEuPathDB" id="VectorBase:CPIJ016359"/>
<comment type="similarity">
    <text evidence="1">Belongs to the inositol monophosphatase superfamily.</text>
</comment>
<feature type="compositionally biased region" description="Low complexity" evidence="5">
    <location>
        <begin position="303"/>
        <end position="316"/>
    </location>
</feature>
<dbReference type="PROSITE" id="PS00630">
    <property type="entry name" value="IMP_2"/>
    <property type="match status" value="1"/>
</dbReference>
<feature type="region of interest" description="Disordered" evidence="5">
    <location>
        <begin position="291"/>
        <end position="316"/>
    </location>
</feature>
<reference evidence="6" key="1">
    <citation type="submission" date="2007-03" db="EMBL/GenBank/DDBJ databases">
        <title>Annotation of Culex pipiens quinquefasciatus.</title>
        <authorList>
            <consortium name="The Broad Institute Genome Sequencing Platform"/>
            <person name="Atkinson P.W."/>
            <person name="Hemingway J."/>
            <person name="Christensen B.M."/>
            <person name="Higgs S."/>
            <person name="Kodira C."/>
            <person name="Hannick L."/>
            <person name="Megy K."/>
            <person name="O'Leary S."/>
            <person name="Pearson M."/>
            <person name="Haas B.J."/>
            <person name="Mauceli E."/>
            <person name="Wortman J.R."/>
            <person name="Lee N.H."/>
            <person name="Guigo R."/>
            <person name="Stanke M."/>
            <person name="Alvarado L."/>
            <person name="Amedeo P."/>
            <person name="Antoine C.H."/>
            <person name="Arensburger P."/>
            <person name="Bidwell S.L."/>
            <person name="Crawford M."/>
            <person name="Camaro F."/>
            <person name="Devon K."/>
            <person name="Engels R."/>
            <person name="Hammond M."/>
            <person name="Howarth C."/>
            <person name="Koehrsen M."/>
            <person name="Lawson D."/>
            <person name="Montgomery P."/>
            <person name="Nene V."/>
            <person name="Nusbaum C."/>
            <person name="Puiu D."/>
            <person name="Romero-Severson J."/>
            <person name="Severson D.W."/>
            <person name="Shumway M."/>
            <person name="Sisk P."/>
            <person name="Stolte C."/>
            <person name="Zeng Q."/>
            <person name="Eisenstadt E."/>
            <person name="Fraser-Liggett C."/>
            <person name="Strausberg R."/>
            <person name="Galagan J."/>
            <person name="Birren B."/>
            <person name="Collins F.H."/>
        </authorList>
    </citation>
    <scope>NUCLEOTIDE SEQUENCE [LARGE SCALE GENOMIC DNA]</scope>
    <source>
        <strain evidence="6">JHB</strain>
    </source>
</reference>
<dbReference type="GO" id="GO:0046872">
    <property type="term" value="F:metal ion binding"/>
    <property type="evidence" value="ECO:0007669"/>
    <property type="project" value="UniProtKB-KW"/>
</dbReference>
<evidence type="ECO:0000256" key="2">
    <source>
        <dbReference type="ARBA" id="ARBA00022723"/>
    </source>
</evidence>
<evidence type="ECO:0000313" key="7">
    <source>
        <dbReference type="EnsemblMetazoa" id="CPIJ016359-PA"/>
    </source>
</evidence>
<keyword evidence="2 4" id="KW-0479">Metal-binding</keyword>
<dbReference type="GO" id="GO:0046854">
    <property type="term" value="P:phosphatidylinositol phosphate biosynthetic process"/>
    <property type="evidence" value="ECO:0007669"/>
    <property type="project" value="InterPro"/>
</dbReference>
<keyword evidence="3 4" id="KW-0460">Magnesium</keyword>
<dbReference type="OrthoDB" id="10254945at2759"/>
<dbReference type="Proteomes" id="UP000002320">
    <property type="component" value="Unassembled WGS sequence"/>
</dbReference>
<dbReference type="SUPFAM" id="SSF56655">
    <property type="entry name" value="Carbohydrate phosphatase"/>
    <property type="match status" value="1"/>
</dbReference>
<evidence type="ECO:0000256" key="1">
    <source>
        <dbReference type="ARBA" id="ARBA00009759"/>
    </source>
</evidence>
<dbReference type="InterPro" id="IPR000760">
    <property type="entry name" value="Inositol_monophosphatase-like"/>
</dbReference>
<proteinExistence type="inferred from homology"/>
<dbReference type="Gene3D" id="3.40.190.80">
    <property type="match status" value="1"/>
</dbReference>
<accession>B0XAG3</accession>
<dbReference type="EnsemblMetazoa" id="CPIJ016359-RA">
    <property type="protein sequence ID" value="CPIJ016359-PA"/>
    <property type="gene ID" value="CPIJ016359"/>
</dbReference>
<name>B0XAG3_CULQU</name>
<dbReference type="InterPro" id="IPR020550">
    <property type="entry name" value="Inositol_monophosphatase_CS"/>
</dbReference>
<keyword evidence="8" id="KW-1185">Reference proteome</keyword>
<dbReference type="PANTHER" id="PTHR20854:SF25">
    <property type="entry name" value="INOSITOL-1-MONOPHOSPHATASE"/>
    <property type="match status" value="1"/>
</dbReference>
<comment type="cofactor">
    <cofactor evidence="4">
        <name>Mg(2+)</name>
        <dbReference type="ChEBI" id="CHEBI:18420"/>
    </cofactor>
</comment>
<dbReference type="eggNOG" id="KOG2951">
    <property type="taxonomic scope" value="Eukaryota"/>
</dbReference>
<dbReference type="KEGG" id="cqu:CpipJ_CPIJ016359"/>
<dbReference type="PANTHER" id="PTHR20854">
    <property type="entry name" value="INOSITOL MONOPHOSPHATASE"/>
    <property type="match status" value="1"/>
</dbReference>
<evidence type="ECO:0000313" key="6">
    <source>
        <dbReference type="EMBL" id="EDS43660.1"/>
    </source>
</evidence>
<dbReference type="HOGENOM" id="CLU_880694_0_0_1"/>
<sequence>MKRRETPFCDAQLKRALVGHEFSIASHAGARPHIFGRGAEFIKECTGLRAFGSAALTLAYVASGNIDCYSIEMLKPWDIAAGALLIREAGGVVTGIDGGEYDILRPDIVAASSEKLGQRVVEIVRKNSPCLAASSAVDIRRGPFPVASGDRSGGVRVAVEGLATRAGLGRVVPRVVPSGPGAEDPGDVAACAVVAALVVHPPEVLACGVAEVAPEVLPVPGVARSCAAVDRGGLEVDHRAAGEEDLASACGHPVHPEAAPEDRADGVVPDRVPYGVGLAVARAAEAGTDCAATEKGRDSAMVAPSDSEPAAAASDC</sequence>
<dbReference type="GO" id="GO:0007165">
    <property type="term" value="P:signal transduction"/>
    <property type="evidence" value="ECO:0007669"/>
    <property type="project" value="TreeGrafter"/>
</dbReference>
<dbReference type="PRINTS" id="PR00377">
    <property type="entry name" value="IMPHPHTASES"/>
</dbReference>
<evidence type="ECO:0000313" key="8">
    <source>
        <dbReference type="Proteomes" id="UP000002320"/>
    </source>
</evidence>
<evidence type="ECO:0000256" key="4">
    <source>
        <dbReference type="PIRSR" id="PIRSR600760-2"/>
    </source>
</evidence>
<dbReference type="EMBL" id="DS232581">
    <property type="protein sequence ID" value="EDS43660.1"/>
    <property type="molecule type" value="Genomic_DNA"/>
</dbReference>
<dbReference type="Pfam" id="PF00459">
    <property type="entry name" value="Inositol_P"/>
    <property type="match status" value="1"/>
</dbReference>
<dbReference type="GO" id="GO:0008934">
    <property type="term" value="F:inositol monophosphate 1-phosphatase activity"/>
    <property type="evidence" value="ECO:0007669"/>
    <property type="project" value="TreeGrafter"/>
</dbReference>
<feature type="binding site" evidence="4">
    <location>
        <position position="78"/>
    </location>
    <ligand>
        <name>Mg(2+)</name>
        <dbReference type="ChEBI" id="CHEBI:18420"/>
        <label>1</label>
        <note>catalytic</note>
    </ligand>
</feature>
<reference evidence="7" key="2">
    <citation type="submission" date="2020-05" db="UniProtKB">
        <authorList>
            <consortium name="EnsemblMetazoa"/>
        </authorList>
    </citation>
    <scope>IDENTIFICATION</scope>
    <source>
        <strain evidence="7">JHB</strain>
    </source>
</reference>
<dbReference type="STRING" id="7176.B0XAG3"/>
<dbReference type="VEuPathDB" id="VectorBase:CQUJHB006122"/>
<dbReference type="GO" id="GO:0006020">
    <property type="term" value="P:inositol metabolic process"/>
    <property type="evidence" value="ECO:0007669"/>
    <property type="project" value="TreeGrafter"/>
</dbReference>
<gene>
    <name evidence="7" type="primary">6049952</name>
    <name evidence="6" type="ORF">CpipJ_CPIJ016359</name>
</gene>